<feature type="transmembrane region" description="Helical" evidence="9">
    <location>
        <begin position="786"/>
        <end position="805"/>
    </location>
</feature>
<dbReference type="InterPro" id="IPR000620">
    <property type="entry name" value="EamA_dom"/>
</dbReference>
<dbReference type="GO" id="GO:0005524">
    <property type="term" value="F:ATP binding"/>
    <property type="evidence" value="ECO:0007669"/>
    <property type="project" value="InterPro"/>
</dbReference>
<evidence type="ECO:0000256" key="3">
    <source>
        <dbReference type="ARBA" id="ARBA00007635"/>
    </source>
</evidence>
<dbReference type="GO" id="GO:0006355">
    <property type="term" value="P:regulation of DNA-templated transcription"/>
    <property type="evidence" value="ECO:0007669"/>
    <property type="project" value="InterPro"/>
</dbReference>
<sequence length="842" mass="91924">MDIGGVVGMEGLVSGASSEFGGPFSSPRVSSDSELKQRGVFCSSGRSGGFEENEWRFSKMARTEAMLAPSITRGAAFLHRSNSHSLFPEREQMLSFSSSPSSKPDAIVLASDETLPYYHHPSSSSSTPSYLRNAGVSGWDSGGSNVNMNGVLSRMRGPFTPSQWMELEHQALIYKYIDANVPIPPSLLISIRRSLNPSGFSPISSGSFGFSPLGWGSFHMGYSGNVDPEPGRCRRTDGKKWRCSRDAVADQKYCERHMNRGRHRSRKHVEGHTGYAAKAMPIIPPSQSASAVSGSRSCSSLTITQQQSNAADPCPAPLNRMLISKANVNDHLQDSQGLSALNSGNPKPMNTLLPISKKQDPFKVVSSRGDFTHITTEIIVNPSRSSTHNFSFVPTPKLSEQRPQSHPLRHFVVDWPKNQSDCSTIMWPDVEEMQSDRAQLSISMPMASSGFSSSSSSPNQEKLTLSPLKLSRDFDPIHMGLGIGGVLNEVKPYLAMVFLQFGYAGMFVISVESLKRGMNHYVLVVYRNAIAVAAVSPFALWFERKVRPKMTLSIFLKIMALAFLEPVLDQNFYYVGSNLTSASFASAMFNILPAITFLLAIVLRIETMNLRRRRSQAKLVGTIVTVAGALLMILYKGPVLDFVWSKGRSHHNTAVGQNGSNSLKGTLMLLGGCFCCSSFYILQSNTLESYPAELTLTSLICLMGALMSSLVALVAERGSAKPWIIGWDTRLLAVVYSGVLCSGVAYYVQGKVMKERGPVFVTAFNPLCMIVTAVLGSIVLAEEITLGSVIGAAVIVIGLYSLIWGKSKDHLKQHSESSEKKGEFELPTGVANGYCRCWKIWS</sequence>
<feature type="transmembrane region" description="Helical" evidence="9">
    <location>
        <begin position="587"/>
        <end position="605"/>
    </location>
</feature>
<keyword evidence="6 9" id="KW-0472">Membrane</keyword>
<dbReference type="GO" id="GO:0005634">
    <property type="term" value="C:nucleus"/>
    <property type="evidence" value="ECO:0007669"/>
    <property type="project" value="UniProtKB-SubCell"/>
</dbReference>
<dbReference type="InterPro" id="IPR037185">
    <property type="entry name" value="EmrE-like"/>
</dbReference>
<feature type="transmembrane region" description="Helical" evidence="9">
    <location>
        <begin position="760"/>
        <end position="780"/>
    </location>
</feature>
<comment type="similarity">
    <text evidence="3">Belongs to the drug/metabolite transporter (DMT) superfamily. Plant drug/metabolite exporter (P-DME) (TC 2.A.7.4) family.</text>
</comment>
<evidence type="ECO:0000313" key="12">
    <source>
        <dbReference type="Proteomes" id="UP000228380"/>
    </source>
</evidence>
<dbReference type="PANTHER" id="PTHR31218">
    <property type="entry name" value="WAT1-RELATED PROTEIN"/>
    <property type="match status" value="1"/>
</dbReference>
<keyword evidence="12" id="KW-1185">Reference proteome</keyword>
<dbReference type="RefSeq" id="XP_038990403.1">
    <property type="nucleotide sequence ID" value="XM_039134475.1"/>
</dbReference>
<feature type="domain" description="WRC" evidence="11">
    <location>
        <begin position="227"/>
        <end position="271"/>
    </location>
</feature>
<evidence type="ECO:0000259" key="10">
    <source>
        <dbReference type="PROSITE" id="PS51666"/>
    </source>
</evidence>
<evidence type="ECO:0000256" key="1">
    <source>
        <dbReference type="ARBA" id="ARBA00004123"/>
    </source>
</evidence>
<feature type="transmembrane region" description="Helical" evidence="9">
    <location>
        <begin position="493"/>
        <end position="511"/>
    </location>
</feature>
<feature type="transmembrane region" description="Helical" evidence="9">
    <location>
        <begin position="665"/>
        <end position="682"/>
    </location>
</feature>
<dbReference type="GeneID" id="103704286"/>
<dbReference type="GO" id="GO:0022857">
    <property type="term" value="F:transmembrane transporter activity"/>
    <property type="evidence" value="ECO:0007669"/>
    <property type="project" value="InterPro"/>
</dbReference>
<organism evidence="12 13">
    <name type="scientific">Phoenix dactylifera</name>
    <name type="common">Date palm</name>
    <dbReference type="NCBI Taxonomy" id="42345"/>
    <lineage>
        <taxon>Eukaryota</taxon>
        <taxon>Viridiplantae</taxon>
        <taxon>Streptophyta</taxon>
        <taxon>Embryophyta</taxon>
        <taxon>Tracheophyta</taxon>
        <taxon>Spermatophyta</taxon>
        <taxon>Magnoliopsida</taxon>
        <taxon>Liliopsida</taxon>
        <taxon>Arecaceae</taxon>
        <taxon>Coryphoideae</taxon>
        <taxon>Phoeniceae</taxon>
        <taxon>Phoenix</taxon>
    </lineage>
</organism>
<dbReference type="Pfam" id="PF00892">
    <property type="entry name" value="EamA"/>
    <property type="match status" value="2"/>
</dbReference>
<evidence type="ECO:0000256" key="7">
    <source>
        <dbReference type="ARBA" id="ARBA00023242"/>
    </source>
</evidence>
<evidence type="ECO:0000256" key="4">
    <source>
        <dbReference type="ARBA" id="ARBA00022692"/>
    </source>
</evidence>
<dbReference type="PROSITE" id="PS51667">
    <property type="entry name" value="WRC"/>
    <property type="match status" value="1"/>
</dbReference>
<evidence type="ECO:0000256" key="5">
    <source>
        <dbReference type="ARBA" id="ARBA00022989"/>
    </source>
</evidence>
<dbReference type="InterPro" id="IPR014978">
    <property type="entry name" value="Gln-Leu-Gln_QLQ"/>
</dbReference>
<feature type="short sequence motif" description="Bipartite nuclear localization signal" evidence="8">
    <location>
        <begin position="260"/>
        <end position="267"/>
    </location>
</feature>
<feature type="domain" description="QLQ" evidence="10">
    <location>
        <begin position="158"/>
        <end position="193"/>
    </location>
</feature>
<keyword evidence="5 9" id="KW-1133">Transmembrane helix</keyword>
<feature type="transmembrane region" description="Helical" evidence="9">
    <location>
        <begin position="617"/>
        <end position="635"/>
    </location>
</feature>
<dbReference type="AlphaFoldDB" id="A0A8B9B2D2"/>
<dbReference type="Proteomes" id="UP000228380">
    <property type="component" value="Chromosome 15"/>
</dbReference>
<dbReference type="SUPFAM" id="SSF103481">
    <property type="entry name" value="Multidrug resistance efflux transporter EmrE"/>
    <property type="match status" value="2"/>
</dbReference>
<accession>A0A8B9B2D2</accession>
<dbReference type="GO" id="GO:0016020">
    <property type="term" value="C:membrane"/>
    <property type="evidence" value="ECO:0007669"/>
    <property type="project" value="UniProtKB-SubCell"/>
</dbReference>
<evidence type="ECO:0000256" key="2">
    <source>
        <dbReference type="ARBA" id="ARBA00004141"/>
    </source>
</evidence>
<dbReference type="Pfam" id="PF08879">
    <property type="entry name" value="WRC"/>
    <property type="match status" value="1"/>
</dbReference>
<evidence type="ECO:0000313" key="13">
    <source>
        <dbReference type="RefSeq" id="XP_038990403.1"/>
    </source>
</evidence>
<dbReference type="KEGG" id="pda:103704286"/>
<proteinExistence type="inferred from homology"/>
<feature type="transmembrane region" description="Helical" evidence="9">
    <location>
        <begin position="694"/>
        <end position="715"/>
    </location>
</feature>
<dbReference type="InterPro" id="IPR030184">
    <property type="entry name" value="WAT1-related"/>
</dbReference>
<reference evidence="13" key="2">
    <citation type="submission" date="2025-08" db="UniProtKB">
        <authorList>
            <consortium name="RefSeq"/>
        </authorList>
    </citation>
    <scope>IDENTIFICATION</scope>
    <source>
        <tissue evidence="13">Young leaves</tissue>
    </source>
</reference>
<reference evidence="12" key="1">
    <citation type="journal article" date="2019" name="Nat. Commun.">
        <title>Genome-wide association mapping of date palm fruit traits.</title>
        <authorList>
            <person name="Hazzouri K.M."/>
            <person name="Gros-Balthazard M."/>
            <person name="Flowers J.M."/>
            <person name="Copetti D."/>
            <person name="Lemansour A."/>
            <person name="Lebrun M."/>
            <person name="Masmoudi K."/>
            <person name="Ferrand S."/>
            <person name="Dhar M.I."/>
            <person name="Fresquez Z.A."/>
            <person name="Rosas U."/>
            <person name="Zhang J."/>
            <person name="Talag J."/>
            <person name="Lee S."/>
            <person name="Kudrna D."/>
            <person name="Powell R.F."/>
            <person name="Leitch I.J."/>
            <person name="Krueger R.R."/>
            <person name="Wing R.A."/>
            <person name="Amiri K.M.A."/>
            <person name="Purugganan M.D."/>
        </authorList>
    </citation>
    <scope>NUCLEOTIDE SEQUENCE [LARGE SCALE GENOMIC DNA]</scope>
    <source>
        <strain evidence="12">cv. Khalas</strain>
    </source>
</reference>
<dbReference type="PROSITE" id="PS51666">
    <property type="entry name" value="QLQ"/>
    <property type="match status" value="1"/>
</dbReference>
<comment type="subcellular location">
    <subcellularLocation>
        <location evidence="2">Membrane</location>
        <topology evidence="2">Multi-pass membrane protein</topology>
    </subcellularLocation>
    <subcellularLocation>
        <location evidence="1 8">Nucleus</location>
    </subcellularLocation>
</comment>
<evidence type="ECO:0000256" key="8">
    <source>
        <dbReference type="PROSITE-ProRule" id="PRU01002"/>
    </source>
</evidence>
<evidence type="ECO:0000259" key="11">
    <source>
        <dbReference type="PROSITE" id="PS51667"/>
    </source>
</evidence>
<evidence type="ECO:0000256" key="9">
    <source>
        <dbReference type="SAM" id="Phobius"/>
    </source>
</evidence>
<protein>
    <submittedName>
        <fullName evidence="13">Growth-regulating factor 6-like</fullName>
    </submittedName>
</protein>
<gene>
    <name evidence="13" type="primary">LOC103704286</name>
</gene>
<feature type="transmembrane region" description="Helical" evidence="9">
    <location>
        <begin position="523"/>
        <end position="542"/>
    </location>
</feature>
<evidence type="ECO:0000256" key="6">
    <source>
        <dbReference type="ARBA" id="ARBA00023136"/>
    </source>
</evidence>
<name>A0A8B9B2D2_PHODC</name>
<dbReference type="InterPro" id="IPR014977">
    <property type="entry name" value="WRC_dom"/>
</dbReference>
<keyword evidence="4 9" id="KW-0812">Transmembrane</keyword>
<feature type="transmembrane region" description="Helical" evidence="9">
    <location>
        <begin position="727"/>
        <end position="748"/>
    </location>
</feature>
<keyword evidence="7 8" id="KW-0539">Nucleus</keyword>
<dbReference type="SMART" id="SM00951">
    <property type="entry name" value="QLQ"/>
    <property type="match status" value="1"/>
</dbReference>
<dbReference type="OrthoDB" id="1927209at2759"/>
<feature type="short sequence motif" description="Bipartite nuclear localization signal" evidence="8">
    <location>
        <begin position="232"/>
        <end position="242"/>
    </location>
</feature>
<dbReference type="Pfam" id="PF08880">
    <property type="entry name" value="QLQ"/>
    <property type="match status" value="1"/>
</dbReference>